<gene>
    <name evidence="11" type="primary">LOC106542110</name>
</gene>
<evidence type="ECO:0000256" key="1">
    <source>
        <dbReference type="ARBA" id="ARBA00004613"/>
    </source>
</evidence>
<comment type="subcellular location">
    <subcellularLocation>
        <location evidence="1">Secreted</location>
    </subcellularLocation>
</comment>
<evidence type="ECO:0000313" key="11">
    <source>
        <dbReference type="RefSeq" id="XP_013913233.1"/>
    </source>
</evidence>
<protein>
    <submittedName>
        <fullName evidence="11">Interferon alpha-21-like</fullName>
    </submittedName>
</protein>
<proteinExistence type="inferred from homology"/>
<reference evidence="11" key="1">
    <citation type="submission" date="2025-08" db="UniProtKB">
        <authorList>
            <consortium name="RefSeq"/>
        </authorList>
    </citation>
    <scope>IDENTIFICATION</scope>
    <source>
        <tissue evidence="11">Skeletal muscle</tissue>
    </source>
</reference>
<dbReference type="PRINTS" id="PR00266">
    <property type="entry name" value="INTERFERONAB"/>
</dbReference>
<dbReference type="PROSITE" id="PS00252">
    <property type="entry name" value="INTERFERON_A_B_D"/>
    <property type="match status" value="1"/>
</dbReference>
<organism evidence="10 11">
    <name type="scientific">Thamnophis sirtalis</name>
    <dbReference type="NCBI Taxonomy" id="35019"/>
    <lineage>
        <taxon>Eukaryota</taxon>
        <taxon>Metazoa</taxon>
        <taxon>Chordata</taxon>
        <taxon>Craniata</taxon>
        <taxon>Vertebrata</taxon>
        <taxon>Euteleostomi</taxon>
        <taxon>Lepidosauria</taxon>
        <taxon>Squamata</taxon>
        <taxon>Bifurcata</taxon>
        <taxon>Unidentata</taxon>
        <taxon>Episquamata</taxon>
        <taxon>Toxicofera</taxon>
        <taxon>Serpentes</taxon>
        <taxon>Colubroidea</taxon>
        <taxon>Colubridae</taxon>
        <taxon>Natricinae</taxon>
        <taxon>Thamnophis</taxon>
    </lineage>
</organism>
<keyword evidence="5 9" id="KW-0732">Signal</keyword>
<evidence type="ECO:0000313" key="10">
    <source>
        <dbReference type="Proteomes" id="UP000504617"/>
    </source>
</evidence>
<dbReference type="GO" id="GO:0005615">
    <property type="term" value="C:extracellular space"/>
    <property type="evidence" value="ECO:0007669"/>
    <property type="project" value="UniProtKB-KW"/>
</dbReference>
<dbReference type="PANTHER" id="PTHR11691:SF73">
    <property type="entry name" value="INTERFERON BETA"/>
    <property type="match status" value="1"/>
</dbReference>
<keyword evidence="10" id="KW-1185">Reference proteome</keyword>
<dbReference type="GeneID" id="106542110"/>
<feature type="signal peptide" evidence="9">
    <location>
        <begin position="1"/>
        <end position="21"/>
    </location>
</feature>
<dbReference type="RefSeq" id="XP_013913233.1">
    <property type="nucleotide sequence ID" value="XM_014057758.1"/>
</dbReference>
<dbReference type="InterPro" id="IPR000471">
    <property type="entry name" value="Interferon_alpha/beta/delta"/>
</dbReference>
<dbReference type="SMART" id="SM00076">
    <property type="entry name" value="IFabd"/>
    <property type="match status" value="1"/>
</dbReference>
<keyword evidence="4" id="KW-0964">Secreted</keyword>
<accession>A0A6I9XRC5</accession>
<dbReference type="KEGG" id="tsr:106542110"/>
<evidence type="ECO:0000256" key="3">
    <source>
        <dbReference type="ARBA" id="ARBA00022514"/>
    </source>
</evidence>
<evidence type="ECO:0000256" key="6">
    <source>
        <dbReference type="ARBA" id="ARBA00023118"/>
    </source>
</evidence>
<dbReference type="AlphaFoldDB" id="A0A6I9XRC5"/>
<name>A0A6I9XRC5_9SAUR</name>
<keyword evidence="6 8" id="KW-0051">Antiviral defense</keyword>
<evidence type="ECO:0000256" key="5">
    <source>
        <dbReference type="ARBA" id="ARBA00022729"/>
    </source>
</evidence>
<evidence type="ECO:0000256" key="9">
    <source>
        <dbReference type="SAM" id="SignalP"/>
    </source>
</evidence>
<dbReference type="OrthoDB" id="8922121at2759"/>
<dbReference type="GO" id="GO:0005126">
    <property type="term" value="F:cytokine receptor binding"/>
    <property type="evidence" value="ECO:0007669"/>
    <property type="project" value="InterPro"/>
</dbReference>
<dbReference type="GO" id="GO:0006955">
    <property type="term" value="P:immune response"/>
    <property type="evidence" value="ECO:0007669"/>
    <property type="project" value="UniProtKB-ARBA"/>
</dbReference>
<dbReference type="PANTHER" id="PTHR11691">
    <property type="entry name" value="TYPE I INTERFERON"/>
    <property type="match status" value="1"/>
</dbReference>
<dbReference type="GO" id="GO:0051607">
    <property type="term" value="P:defense response to virus"/>
    <property type="evidence" value="ECO:0007669"/>
    <property type="project" value="UniProtKB-KW"/>
</dbReference>
<evidence type="ECO:0000256" key="7">
    <source>
        <dbReference type="ARBA" id="ARBA00023157"/>
    </source>
</evidence>
<feature type="chain" id="PRO_5026855931" evidence="9">
    <location>
        <begin position="22"/>
        <end position="187"/>
    </location>
</feature>
<dbReference type="SUPFAM" id="SSF47266">
    <property type="entry name" value="4-helical cytokines"/>
    <property type="match status" value="1"/>
</dbReference>
<keyword evidence="7" id="KW-1015">Disulfide bond</keyword>
<keyword evidence="3 8" id="KW-0202">Cytokine</keyword>
<dbReference type="InterPro" id="IPR009079">
    <property type="entry name" value="4_helix_cytokine-like_core"/>
</dbReference>
<dbReference type="Proteomes" id="UP000504617">
    <property type="component" value="Unplaced"/>
</dbReference>
<dbReference type="Pfam" id="PF00143">
    <property type="entry name" value="Interferon"/>
    <property type="match status" value="1"/>
</dbReference>
<sequence>MISGCFQYIVLLLLLSSGIRSLNCNHIVKCQKDETMNTIKLLESMGPKMIPWQCFNQIQDFAFPIGNDTGSIKEDARATVGLMLEQINRIFSQNFTKAEWNMTITEHFQISLDQQLVQWEKCSVAETGKKATFKDVRTKLKLRKYFLRLDRFLKDEEYSSCAWEAVRHEIMGIQFVFLDQLLRTLQH</sequence>
<comment type="similarity">
    <text evidence="2 8">Belongs to the alpha/beta interferon family.</text>
</comment>
<evidence type="ECO:0000256" key="2">
    <source>
        <dbReference type="ARBA" id="ARBA00011033"/>
    </source>
</evidence>
<evidence type="ECO:0000256" key="8">
    <source>
        <dbReference type="RuleBase" id="RU000436"/>
    </source>
</evidence>
<dbReference type="Gene3D" id="1.20.1250.10">
    <property type="match status" value="1"/>
</dbReference>
<dbReference type="GO" id="GO:0005125">
    <property type="term" value="F:cytokine activity"/>
    <property type="evidence" value="ECO:0007669"/>
    <property type="project" value="UniProtKB-KW"/>
</dbReference>
<evidence type="ECO:0000256" key="4">
    <source>
        <dbReference type="ARBA" id="ARBA00022525"/>
    </source>
</evidence>